<dbReference type="Gene3D" id="3.40.50.410">
    <property type="entry name" value="von Willebrand factor, type A domain"/>
    <property type="match status" value="1"/>
</dbReference>
<dbReference type="CDD" id="cd00198">
    <property type="entry name" value="vWFA"/>
    <property type="match status" value="1"/>
</dbReference>
<dbReference type="AlphaFoldDB" id="A0A2S6GME6"/>
<dbReference type="Proteomes" id="UP000239203">
    <property type="component" value="Unassembled WGS sequence"/>
</dbReference>
<evidence type="ECO:0000259" key="1">
    <source>
        <dbReference type="PROSITE" id="PS50234"/>
    </source>
</evidence>
<dbReference type="Pfam" id="PF13768">
    <property type="entry name" value="VWA_3"/>
    <property type="match status" value="1"/>
</dbReference>
<feature type="domain" description="VWFA" evidence="1">
    <location>
        <begin position="45"/>
        <end position="226"/>
    </location>
</feature>
<keyword evidence="3" id="KW-1185">Reference proteome</keyword>
<dbReference type="EMBL" id="PTIX01000010">
    <property type="protein sequence ID" value="PPK66387.1"/>
    <property type="molecule type" value="Genomic_DNA"/>
</dbReference>
<reference evidence="2 3" key="1">
    <citation type="submission" date="2018-02" db="EMBL/GenBank/DDBJ databases">
        <title>Genomic Encyclopedia of Archaeal and Bacterial Type Strains, Phase II (KMG-II): from individual species to whole genera.</title>
        <authorList>
            <person name="Goeker M."/>
        </authorList>
    </citation>
    <scope>NUCLEOTIDE SEQUENCE [LARGE SCALE GENOMIC DNA]</scope>
    <source>
        <strain evidence="2 3">YU 961-1</strain>
    </source>
</reference>
<dbReference type="OrthoDB" id="568872at2"/>
<evidence type="ECO:0000313" key="3">
    <source>
        <dbReference type="Proteomes" id="UP000239203"/>
    </source>
</evidence>
<dbReference type="SMART" id="SM00327">
    <property type="entry name" value="VWA"/>
    <property type="match status" value="1"/>
</dbReference>
<organism evidence="2 3">
    <name type="scientific">Actinokineospora auranticolor</name>
    <dbReference type="NCBI Taxonomy" id="155976"/>
    <lineage>
        <taxon>Bacteria</taxon>
        <taxon>Bacillati</taxon>
        <taxon>Actinomycetota</taxon>
        <taxon>Actinomycetes</taxon>
        <taxon>Pseudonocardiales</taxon>
        <taxon>Pseudonocardiaceae</taxon>
        <taxon>Actinokineospora</taxon>
    </lineage>
</organism>
<dbReference type="PANTHER" id="PTHR10579:SF43">
    <property type="entry name" value="ZINC FINGER (C3HC4-TYPE RING FINGER) FAMILY PROTEIN"/>
    <property type="match status" value="1"/>
</dbReference>
<dbReference type="PROSITE" id="PS50234">
    <property type="entry name" value="VWFA"/>
    <property type="match status" value="1"/>
</dbReference>
<sequence>MGHGFEITVDQNEYLPAGGRVMDAIITVRLTGDDPGSTGRDRGVARVVLLDCSGSMSGSRLTQAKRAVTAFVDALPDGAAFAVVRGTDVAGMVYPVAPELAIAGDRTRGEAKDAVRRLGAGGGTAIGSWLALAKRLLADHSAAVRHALLLTDGRDEHETPERLAEVVRDCEGAFTCDALGVGEGTWQADTLERVADGLLGAARGLPDPAALAAEFREVTERLMGTAAVDADLLLWTPAHAEVRFFKQVFPRFVDLTGRGTQVTPRVRAHPTGNWSAEAREYHLSVRVEAGRVGDKGLIAARVHMAVGDERSAERTVHVKWTDDQQLATSINENVAHYAGQSRVPELLDECLSAVAAGDRGLATDRLDRAIAVADAHGNAKAAAHLRNLLDTDPAGTVRVRDGDMTGYLAEMAKIESKLTTRLRDDR</sequence>
<dbReference type="SUPFAM" id="SSF53300">
    <property type="entry name" value="vWA-like"/>
    <property type="match status" value="1"/>
</dbReference>
<accession>A0A2S6GME6</accession>
<dbReference type="PANTHER" id="PTHR10579">
    <property type="entry name" value="CALCIUM-ACTIVATED CHLORIDE CHANNEL REGULATOR"/>
    <property type="match status" value="1"/>
</dbReference>
<protein>
    <submittedName>
        <fullName evidence="2">von Willebrand factor type A domain-containing protein</fullName>
    </submittedName>
</protein>
<proteinExistence type="predicted"/>
<name>A0A2S6GME6_9PSEU</name>
<dbReference type="InterPro" id="IPR051266">
    <property type="entry name" value="CLCR"/>
</dbReference>
<gene>
    <name evidence="2" type="ORF">CLV40_11091</name>
</gene>
<comment type="caution">
    <text evidence="2">The sequence shown here is derived from an EMBL/GenBank/DDBJ whole genome shotgun (WGS) entry which is preliminary data.</text>
</comment>
<dbReference type="InterPro" id="IPR002035">
    <property type="entry name" value="VWF_A"/>
</dbReference>
<dbReference type="Gene3D" id="2.60.40.3670">
    <property type="match status" value="1"/>
</dbReference>
<evidence type="ECO:0000313" key="2">
    <source>
        <dbReference type="EMBL" id="PPK66387.1"/>
    </source>
</evidence>
<dbReference type="Gene3D" id="1.20.120.1690">
    <property type="match status" value="1"/>
</dbReference>
<dbReference type="InterPro" id="IPR036465">
    <property type="entry name" value="vWFA_dom_sf"/>
</dbReference>
<dbReference type="RefSeq" id="WP_104480370.1">
    <property type="nucleotide sequence ID" value="NZ_CP154825.1"/>
</dbReference>